<evidence type="ECO:0000313" key="1">
    <source>
        <dbReference type="EMBL" id="GME71579.1"/>
    </source>
</evidence>
<gene>
    <name evidence="1" type="ORF">Amon02_000063500</name>
</gene>
<accession>A0ACB5SSY0</accession>
<organism evidence="1 2">
    <name type="scientific">Ambrosiozyma monospora</name>
    <name type="common">Yeast</name>
    <name type="synonym">Endomycopsis monosporus</name>
    <dbReference type="NCBI Taxonomy" id="43982"/>
    <lineage>
        <taxon>Eukaryota</taxon>
        <taxon>Fungi</taxon>
        <taxon>Dikarya</taxon>
        <taxon>Ascomycota</taxon>
        <taxon>Saccharomycotina</taxon>
        <taxon>Pichiomycetes</taxon>
        <taxon>Pichiales</taxon>
        <taxon>Pichiaceae</taxon>
        <taxon>Ambrosiozyma</taxon>
    </lineage>
</organism>
<reference evidence="1" key="1">
    <citation type="submission" date="2023-04" db="EMBL/GenBank/DDBJ databases">
        <title>Ambrosiozyma monospora NBRC 10751.</title>
        <authorList>
            <person name="Ichikawa N."/>
            <person name="Sato H."/>
            <person name="Tonouchi N."/>
        </authorList>
    </citation>
    <scope>NUCLEOTIDE SEQUENCE</scope>
    <source>
        <strain evidence="1">NBRC 10751</strain>
    </source>
</reference>
<sequence length="346" mass="38012">MTLNVAIVGTGIFATIEHLPTFQKSKYFTPYSCYNRTKSKAEIFAAKEPSISKIYDSLEEVFEDPKVDLVDALLPVQYNIDVVKLAVKHKKNICFEKPIGANLDQAREIVQISKAHPELTIAVAEHCCYYKAIPALKSVIEQIGNVYSFTYHSTAPFDFSSGYIATGWRQHPQHIGGYLSDGGVHQLALLTGVLGEIKTVSAHTKQIRKESGDVDVLYSLAEMESGVIGTFTYGTAFGNTSTSWYFQIMGDNGSVYVDLTPGHDEKLILKVGGKTADAESFVKEIEIENEYRSTEREFEVLGESLTSGDKSKIIATPEVAFHHLAIIDASLKSSKAGGQVTVVEKP</sequence>
<dbReference type="EMBL" id="BSXS01000238">
    <property type="protein sequence ID" value="GME71579.1"/>
    <property type="molecule type" value="Genomic_DNA"/>
</dbReference>
<evidence type="ECO:0000313" key="2">
    <source>
        <dbReference type="Proteomes" id="UP001165064"/>
    </source>
</evidence>
<proteinExistence type="predicted"/>
<comment type="caution">
    <text evidence="1">The sequence shown here is derived from an EMBL/GenBank/DDBJ whole genome shotgun (WGS) entry which is preliminary data.</text>
</comment>
<keyword evidence="2" id="KW-1185">Reference proteome</keyword>
<protein>
    <submittedName>
        <fullName evidence="1">Unnamed protein product</fullName>
    </submittedName>
</protein>
<dbReference type="Proteomes" id="UP001165064">
    <property type="component" value="Unassembled WGS sequence"/>
</dbReference>
<name>A0ACB5SSY0_AMBMO</name>